<protein>
    <submittedName>
        <fullName evidence="3">Uncharacterized protein</fullName>
    </submittedName>
</protein>
<dbReference type="AlphaFoldDB" id="A0A7J7TN69"/>
<sequence>MRGRTWPACPSPPGAGARRDAGSSPGYALHRTGQPATLTETPGPDSLGQEAKPRVCICCAASHSSLFQTRRKCLDGLVVLEGKIPPHRGEREFATTRCLLKCEVVAGPLMGILGVSIVMINQLYIVSKRGFSHKGSKLGYGTSLLDWTGANQGLKFSNVSK</sequence>
<evidence type="ECO:0000313" key="4">
    <source>
        <dbReference type="Proteomes" id="UP000585614"/>
    </source>
</evidence>
<feature type="transmembrane region" description="Helical" evidence="2">
    <location>
        <begin position="105"/>
        <end position="126"/>
    </location>
</feature>
<dbReference type="Proteomes" id="UP000585614">
    <property type="component" value="Unassembled WGS sequence"/>
</dbReference>
<keyword evidence="2" id="KW-0472">Membrane</keyword>
<gene>
    <name evidence="3" type="ORF">mRhiFer1_008748</name>
</gene>
<name>A0A7J7TN69_RHIFE</name>
<feature type="region of interest" description="Disordered" evidence="1">
    <location>
        <begin position="1"/>
        <end position="48"/>
    </location>
</feature>
<proteinExistence type="predicted"/>
<evidence type="ECO:0000313" key="3">
    <source>
        <dbReference type="EMBL" id="KAF6301830.1"/>
    </source>
</evidence>
<keyword evidence="2" id="KW-0812">Transmembrane</keyword>
<dbReference type="EMBL" id="JACAGC010000019">
    <property type="protein sequence ID" value="KAF6301830.1"/>
    <property type="molecule type" value="Genomic_DNA"/>
</dbReference>
<evidence type="ECO:0000256" key="2">
    <source>
        <dbReference type="SAM" id="Phobius"/>
    </source>
</evidence>
<keyword evidence="2" id="KW-1133">Transmembrane helix</keyword>
<reference evidence="3 4" key="1">
    <citation type="journal article" date="2020" name="Nature">
        <title>Six reference-quality genomes reveal evolution of bat adaptations.</title>
        <authorList>
            <person name="Jebb D."/>
            <person name="Huang Z."/>
            <person name="Pippel M."/>
            <person name="Hughes G.M."/>
            <person name="Lavrichenko K."/>
            <person name="Devanna P."/>
            <person name="Winkler S."/>
            <person name="Jermiin L.S."/>
            <person name="Skirmuntt E.C."/>
            <person name="Katzourakis A."/>
            <person name="Burkitt-Gray L."/>
            <person name="Ray D.A."/>
            <person name="Sullivan K.A.M."/>
            <person name="Roscito J.G."/>
            <person name="Kirilenko B.M."/>
            <person name="Davalos L.M."/>
            <person name="Corthals A.P."/>
            <person name="Power M.L."/>
            <person name="Jones G."/>
            <person name="Ransome R.D."/>
            <person name="Dechmann D.K.N."/>
            <person name="Locatelli A.G."/>
            <person name="Puechmaille S.J."/>
            <person name="Fedrigo O."/>
            <person name="Jarvis E.D."/>
            <person name="Hiller M."/>
            <person name="Vernes S.C."/>
            <person name="Myers E.W."/>
            <person name="Teeling E.C."/>
        </authorList>
    </citation>
    <scope>NUCLEOTIDE SEQUENCE [LARGE SCALE GENOMIC DNA]</scope>
    <source>
        <strain evidence="3">MRhiFer1</strain>
        <tissue evidence="3">Lung</tissue>
    </source>
</reference>
<accession>A0A7J7TN69</accession>
<organism evidence="3 4">
    <name type="scientific">Rhinolophus ferrumequinum</name>
    <name type="common">Greater horseshoe bat</name>
    <dbReference type="NCBI Taxonomy" id="59479"/>
    <lineage>
        <taxon>Eukaryota</taxon>
        <taxon>Metazoa</taxon>
        <taxon>Chordata</taxon>
        <taxon>Craniata</taxon>
        <taxon>Vertebrata</taxon>
        <taxon>Euteleostomi</taxon>
        <taxon>Mammalia</taxon>
        <taxon>Eutheria</taxon>
        <taxon>Laurasiatheria</taxon>
        <taxon>Chiroptera</taxon>
        <taxon>Yinpterochiroptera</taxon>
        <taxon>Rhinolophoidea</taxon>
        <taxon>Rhinolophidae</taxon>
        <taxon>Rhinolophinae</taxon>
        <taxon>Rhinolophus</taxon>
    </lineage>
</organism>
<comment type="caution">
    <text evidence="3">The sequence shown here is derived from an EMBL/GenBank/DDBJ whole genome shotgun (WGS) entry which is preliminary data.</text>
</comment>
<evidence type="ECO:0000256" key="1">
    <source>
        <dbReference type="SAM" id="MobiDB-lite"/>
    </source>
</evidence>